<reference evidence="2" key="1">
    <citation type="journal article" date="2020" name="bioRxiv">
        <title>Whole genome comparisons of ergot fungi reveals the divergence and evolution of species within the genus Claviceps are the result of varying mechanisms driving genome evolution and host range expansion.</title>
        <authorList>
            <person name="Wyka S.A."/>
            <person name="Mondo S.J."/>
            <person name="Liu M."/>
            <person name="Dettman J."/>
            <person name="Nalam V."/>
            <person name="Broders K.D."/>
        </authorList>
    </citation>
    <scope>NUCLEOTIDE SEQUENCE</scope>
    <source>
        <strain evidence="2">CCC 489</strain>
    </source>
</reference>
<dbReference type="AlphaFoldDB" id="A0A8K0J922"/>
<evidence type="ECO:0000256" key="1">
    <source>
        <dbReference type="SAM" id="MobiDB-lite"/>
    </source>
</evidence>
<feature type="region of interest" description="Disordered" evidence="1">
    <location>
        <begin position="87"/>
        <end position="106"/>
    </location>
</feature>
<sequence length="106" mass="11052">MPPGSALQAKSGLANGINEEIDMGIQRGNPWGFVTGIGAAAVALALSTPDSRLSTLDSRLSTPDSRFPIPSGGEKTDMTIRFLMNKPSSRYRDEMASGGPTAQTGV</sequence>
<name>A0A8K0J922_9HYPO</name>
<feature type="region of interest" description="Disordered" evidence="1">
    <location>
        <begin position="53"/>
        <end position="75"/>
    </location>
</feature>
<feature type="compositionally biased region" description="Low complexity" evidence="1">
    <location>
        <begin position="53"/>
        <end position="65"/>
    </location>
</feature>
<protein>
    <submittedName>
        <fullName evidence="2">Uncharacterized protein</fullName>
    </submittedName>
</protein>
<organism evidence="2 3">
    <name type="scientific">Claviceps africana</name>
    <dbReference type="NCBI Taxonomy" id="83212"/>
    <lineage>
        <taxon>Eukaryota</taxon>
        <taxon>Fungi</taxon>
        <taxon>Dikarya</taxon>
        <taxon>Ascomycota</taxon>
        <taxon>Pezizomycotina</taxon>
        <taxon>Sordariomycetes</taxon>
        <taxon>Hypocreomycetidae</taxon>
        <taxon>Hypocreales</taxon>
        <taxon>Clavicipitaceae</taxon>
        <taxon>Claviceps</taxon>
    </lineage>
</organism>
<accession>A0A8K0J922</accession>
<evidence type="ECO:0000313" key="2">
    <source>
        <dbReference type="EMBL" id="KAG5927788.1"/>
    </source>
</evidence>
<comment type="caution">
    <text evidence="2">The sequence shown here is derived from an EMBL/GenBank/DDBJ whole genome shotgun (WGS) entry which is preliminary data.</text>
</comment>
<evidence type="ECO:0000313" key="3">
    <source>
        <dbReference type="Proteomes" id="UP000811619"/>
    </source>
</evidence>
<keyword evidence="3" id="KW-1185">Reference proteome</keyword>
<gene>
    <name evidence="2" type="ORF">E4U42_001794</name>
</gene>
<proteinExistence type="predicted"/>
<dbReference type="Proteomes" id="UP000811619">
    <property type="component" value="Unassembled WGS sequence"/>
</dbReference>
<dbReference type="EMBL" id="SRPY01000157">
    <property type="protein sequence ID" value="KAG5927788.1"/>
    <property type="molecule type" value="Genomic_DNA"/>
</dbReference>